<reference evidence="3" key="1">
    <citation type="journal article" date="2013" name="Int. J. Syst. Evol. Microbiol.">
        <title>Polycladomyces abyssicola gen. nov., sp. nov., a thermophilic filamentous bacterium isolated from hemipelagic sediment.</title>
        <authorList>
            <person name="Tsubouchi T."/>
            <person name="Shimane Y."/>
            <person name="Mori K."/>
            <person name="Usui K."/>
            <person name="Hiraki T."/>
            <person name="Tame A."/>
            <person name="Uematsu K."/>
            <person name="Maruyama T."/>
            <person name="Hatada Y."/>
        </authorList>
    </citation>
    <scope>NUCLEOTIDE SEQUENCE</scope>
    <source>
        <strain evidence="3">JIR-001</strain>
    </source>
</reference>
<accession>A0A8D5UE74</accession>
<dbReference type="NCBIfam" id="TIGR01439">
    <property type="entry name" value="lp_hng_hel_AbrB"/>
    <property type="match status" value="1"/>
</dbReference>
<dbReference type="InterPro" id="IPR052975">
    <property type="entry name" value="Repressor-like_regulatory"/>
</dbReference>
<dbReference type="RefSeq" id="WP_246512237.1">
    <property type="nucleotide sequence ID" value="NZ_AP024601.1"/>
</dbReference>
<dbReference type="GO" id="GO:0003677">
    <property type="term" value="F:DNA binding"/>
    <property type="evidence" value="ECO:0007669"/>
    <property type="project" value="UniProtKB-UniRule"/>
</dbReference>
<dbReference type="PANTHER" id="PTHR34860:SF6">
    <property type="entry name" value="REPRESSOR-LIKE PROTEIN SSO7C3"/>
    <property type="match status" value="1"/>
</dbReference>
<dbReference type="AlphaFoldDB" id="A0A8D5UE74"/>
<dbReference type="PANTHER" id="PTHR34860">
    <property type="entry name" value="REPRESSOR-LIKE PROTEIN SSO7C3"/>
    <property type="match status" value="1"/>
</dbReference>
<dbReference type="SUPFAM" id="SSF89447">
    <property type="entry name" value="AbrB/MazE/MraZ-like"/>
    <property type="match status" value="1"/>
</dbReference>
<dbReference type="InterPro" id="IPR037914">
    <property type="entry name" value="SpoVT-AbrB_sf"/>
</dbReference>
<sequence>MGISMEMSRMSAKGQVTIPKSIRERLNLKEGDKVAFVEDEDGKITITKASTLAFNSIANEIARMAEEEGITEQQLLDALERVREERYRERYGK</sequence>
<dbReference type="Proteomes" id="UP000677436">
    <property type="component" value="Chromosome"/>
</dbReference>
<dbReference type="KEGG" id="pabs:JIR001_14400"/>
<proteinExistence type="predicted"/>
<dbReference type="Gene3D" id="2.10.260.10">
    <property type="match status" value="1"/>
</dbReference>
<dbReference type="EMBL" id="AP024601">
    <property type="protein sequence ID" value="BCU81657.1"/>
    <property type="molecule type" value="Genomic_DNA"/>
</dbReference>
<organism evidence="3 4">
    <name type="scientific">Polycladomyces abyssicola</name>
    <dbReference type="NCBI Taxonomy" id="1125966"/>
    <lineage>
        <taxon>Bacteria</taxon>
        <taxon>Bacillati</taxon>
        <taxon>Bacillota</taxon>
        <taxon>Bacilli</taxon>
        <taxon>Bacillales</taxon>
        <taxon>Thermoactinomycetaceae</taxon>
        <taxon>Polycladomyces</taxon>
    </lineage>
</organism>
<name>A0A8D5UE74_9BACL</name>
<evidence type="ECO:0000256" key="1">
    <source>
        <dbReference type="PROSITE-ProRule" id="PRU01076"/>
    </source>
</evidence>
<evidence type="ECO:0000259" key="2">
    <source>
        <dbReference type="PROSITE" id="PS51740"/>
    </source>
</evidence>
<gene>
    <name evidence="3" type="ORF">JIR001_14400</name>
</gene>
<dbReference type="Pfam" id="PF04014">
    <property type="entry name" value="MazE_antitoxin"/>
    <property type="match status" value="1"/>
</dbReference>
<evidence type="ECO:0000313" key="3">
    <source>
        <dbReference type="EMBL" id="BCU81657.1"/>
    </source>
</evidence>
<keyword evidence="4" id="KW-1185">Reference proteome</keyword>
<dbReference type="InterPro" id="IPR007159">
    <property type="entry name" value="SpoVT-AbrB_dom"/>
</dbReference>
<protein>
    <submittedName>
        <fullName evidence="3">AbrB family transcriptional regulator</fullName>
    </submittedName>
</protein>
<dbReference type="PROSITE" id="PS51740">
    <property type="entry name" value="SPOVT_ABRB"/>
    <property type="match status" value="1"/>
</dbReference>
<keyword evidence="1" id="KW-0238">DNA-binding</keyword>
<feature type="domain" description="SpoVT-AbrB" evidence="2">
    <location>
        <begin position="5"/>
        <end position="51"/>
    </location>
</feature>
<dbReference type="SMART" id="SM00966">
    <property type="entry name" value="SpoVT_AbrB"/>
    <property type="match status" value="1"/>
</dbReference>
<reference evidence="3" key="2">
    <citation type="journal article" date="2021" name="Microbiol. Resour. Announc.">
        <title>Complete Genome Sequence of Polycladomyces abyssicola JIR-001T, Isolated from Hemipelagic Sediment in Deep Seawater.</title>
        <authorList>
            <person name="Tsubouchi T."/>
            <person name="Kaneko Y."/>
        </authorList>
    </citation>
    <scope>NUCLEOTIDE SEQUENCE</scope>
    <source>
        <strain evidence="3">JIR-001</strain>
    </source>
</reference>
<evidence type="ECO:0000313" key="4">
    <source>
        <dbReference type="Proteomes" id="UP000677436"/>
    </source>
</evidence>